<keyword evidence="1" id="KW-1133">Transmembrane helix</keyword>
<reference evidence="2 3" key="1">
    <citation type="submission" date="2021-06" db="EMBL/GenBank/DDBJ databases">
        <title>Actinomycetes sequencing.</title>
        <authorList>
            <person name="Shan Q."/>
        </authorList>
    </citation>
    <scope>NUCLEOTIDE SEQUENCE [LARGE SCALE GENOMIC DNA]</scope>
    <source>
        <strain evidence="2 3">NEAU-G5</strain>
    </source>
</reference>
<feature type="transmembrane region" description="Helical" evidence="1">
    <location>
        <begin position="78"/>
        <end position="99"/>
    </location>
</feature>
<dbReference type="InterPro" id="IPR013879">
    <property type="entry name" value="DUF1761"/>
</dbReference>
<proteinExistence type="predicted"/>
<evidence type="ECO:0000256" key="1">
    <source>
        <dbReference type="SAM" id="Phobius"/>
    </source>
</evidence>
<accession>A0ABS6AUM2</accession>
<keyword evidence="3" id="KW-1185">Reference proteome</keyword>
<keyword evidence="1" id="KW-0812">Transmembrane</keyword>
<protein>
    <submittedName>
        <fullName evidence="2">DUF1761 domain-containing protein</fullName>
    </submittedName>
</protein>
<dbReference type="Proteomes" id="UP000733379">
    <property type="component" value="Unassembled WGS sequence"/>
</dbReference>
<sequence>MLVVGIAVAALAAFVASSVYYAVVTPLERRVLGAAALDRGGRPAPWKVACELLRTVVVAGMFHWVASRSGMQSVSGGLVLAVVLWIGLPVILLTGSIMWERVAPVTAGMHAGDWLLKLALLGVILGLVH</sequence>
<dbReference type="EMBL" id="JAHKNI010000002">
    <property type="protein sequence ID" value="MBU3061728.1"/>
    <property type="molecule type" value="Genomic_DNA"/>
</dbReference>
<dbReference type="Pfam" id="PF08570">
    <property type="entry name" value="DUF1761"/>
    <property type="match status" value="1"/>
</dbReference>
<evidence type="ECO:0000313" key="3">
    <source>
        <dbReference type="Proteomes" id="UP000733379"/>
    </source>
</evidence>
<keyword evidence="1" id="KW-0472">Membrane</keyword>
<organism evidence="2 3">
    <name type="scientific">Nocardia albiluteola</name>
    <dbReference type="NCBI Taxonomy" id="2842303"/>
    <lineage>
        <taxon>Bacteria</taxon>
        <taxon>Bacillati</taxon>
        <taxon>Actinomycetota</taxon>
        <taxon>Actinomycetes</taxon>
        <taxon>Mycobacteriales</taxon>
        <taxon>Nocardiaceae</taxon>
        <taxon>Nocardia</taxon>
    </lineage>
</organism>
<comment type="caution">
    <text evidence="2">The sequence shown here is derived from an EMBL/GenBank/DDBJ whole genome shotgun (WGS) entry which is preliminary data.</text>
</comment>
<name>A0ABS6AUM2_9NOCA</name>
<evidence type="ECO:0000313" key="2">
    <source>
        <dbReference type="EMBL" id="MBU3061728.1"/>
    </source>
</evidence>
<gene>
    <name evidence="2" type="ORF">KO481_09350</name>
</gene>
<dbReference type="RefSeq" id="WP_215916562.1">
    <property type="nucleotide sequence ID" value="NZ_JAHKNI010000002.1"/>
</dbReference>